<dbReference type="Pfam" id="PF13843">
    <property type="entry name" value="DDE_Tnp_1_7"/>
    <property type="match status" value="2"/>
</dbReference>
<protein>
    <recommendedName>
        <fullName evidence="1">PiggyBac transposable element-derived protein domain-containing protein</fullName>
    </recommendedName>
</protein>
<dbReference type="InterPro" id="IPR029526">
    <property type="entry name" value="PGBD"/>
</dbReference>
<dbReference type="PANTHER" id="PTHR47272">
    <property type="entry name" value="DDE_TNP_1_7 DOMAIN-CONTAINING PROTEIN"/>
    <property type="match status" value="1"/>
</dbReference>
<accession>A0AAD7S1W6</accession>
<feature type="domain" description="PiggyBac transposable element-derived protein" evidence="1">
    <location>
        <begin position="168"/>
        <end position="213"/>
    </location>
</feature>
<name>A0AAD7S1W6_9TELE</name>
<dbReference type="Proteomes" id="UP001221898">
    <property type="component" value="Unassembled WGS sequence"/>
</dbReference>
<gene>
    <name evidence="2" type="ORF">AAFF_G00046900</name>
</gene>
<comment type="caution">
    <text evidence="2">The sequence shown here is derived from an EMBL/GenBank/DDBJ whole genome shotgun (WGS) entry which is preliminary data.</text>
</comment>
<sequence length="237" mass="27611">MALNRFDKLRGTVHLTDNANMVSKEHPDYDALFKIRPVVKENFKRIPPEEHLSIDEMIIPFKGRSALKQYNQSKPHKWGIKVFVHAGKSGIAYDFEVYVGKGTTKKHQQTSLGISGDIVLRLVEDLPQEQNFKVYFHNWFSSYDLIVALKEKVETVRRWSASLKEYIQVPQPAAVRSYNQSMGGVDLHNMLVELYRIDFKSRRYYMRIFYQLVVHSQCMAPVQVTPCTAWRKNHHPG</sequence>
<reference evidence="2" key="1">
    <citation type="journal article" date="2023" name="Science">
        <title>Genome structures resolve the early diversification of teleost fishes.</title>
        <authorList>
            <person name="Parey E."/>
            <person name="Louis A."/>
            <person name="Montfort J."/>
            <person name="Bouchez O."/>
            <person name="Roques C."/>
            <person name="Iampietro C."/>
            <person name="Lluch J."/>
            <person name="Castinel A."/>
            <person name="Donnadieu C."/>
            <person name="Desvignes T."/>
            <person name="Floi Bucao C."/>
            <person name="Jouanno E."/>
            <person name="Wen M."/>
            <person name="Mejri S."/>
            <person name="Dirks R."/>
            <person name="Jansen H."/>
            <person name="Henkel C."/>
            <person name="Chen W.J."/>
            <person name="Zahm M."/>
            <person name="Cabau C."/>
            <person name="Klopp C."/>
            <person name="Thompson A.W."/>
            <person name="Robinson-Rechavi M."/>
            <person name="Braasch I."/>
            <person name="Lecointre G."/>
            <person name="Bobe J."/>
            <person name="Postlethwait J.H."/>
            <person name="Berthelot C."/>
            <person name="Roest Crollius H."/>
            <person name="Guiguen Y."/>
        </authorList>
    </citation>
    <scope>NUCLEOTIDE SEQUENCE</scope>
    <source>
        <strain evidence="2">NC1722</strain>
    </source>
</reference>
<evidence type="ECO:0000259" key="1">
    <source>
        <dbReference type="Pfam" id="PF13843"/>
    </source>
</evidence>
<dbReference type="PANTHER" id="PTHR47272:SF1">
    <property type="entry name" value="PIGGYBAC TRANSPOSABLE ELEMENT-DERIVED PROTEIN 3-LIKE"/>
    <property type="match status" value="1"/>
</dbReference>
<evidence type="ECO:0000313" key="2">
    <source>
        <dbReference type="EMBL" id="KAJ8394479.1"/>
    </source>
</evidence>
<dbReference type="EMBL" id="JAINUG010000126">
    <property type="protein sequence ID" value="KAJ8394479.1"/>
    <property type="molecule type" value="Genomic_DNA"/>
</dbReference>
<keyword evidence="3" id="KW-1185">Reference proteome</keyword>
<dbReference type="AlphaFoldDB" id="A0AAD7S1W6"/>
<organism evidence="2 3">
    <name type="scientific">Aldrovandia affinis</name>
    <dbReference type="NCBI Taxonomy" id="143900"/>
    <lineage>
        <taxon>Eukaryota</taxon>
        <taxon>Metazoa</taxon>
        <taxon>Chordata</taxon>
        <taxon>Craniata</taxon>
        <taxon>Vertebrata</taxon>
        <taxon>Euteleostomi</taxon>
        <taxon>Actinopterygii</taxon>
        <taxon>Neopterygii</taxon>
        <taxon>Teleostei</taxon>
        <taxon>Notacanthiformes</taxon>
        <taxon>Halosauridae</taxon>
        <taxon>Aldrovandia</taxon>
    </lineage>
</organism>
<feature type="domain" description="PiggyBac transposable element-derived protein" evidence="1">
    <location>
        <begin position="1"/>
        <end position="152"/>
    </location>
</feature>
<proteinExistence type="predicted"/>
<evidence type="ECO:0000313" key="3">
    <source>
        <dbReference type="Proteomes" id="UP001221898"/>
    </source>
</evidence>